<sequence>MMGWDYGTPGWGGWLVMTVIMLVFWGGVIFALVAMFRGFGSGGSWGGPTGESRNPLQILDERFARGEIDEQEYDARREALRQAGNHRVR</sequence>
<keyword evidence="1" id="KW-0812">Transmembrane</keyword>
<dbReference type="Pfam" id="PF09851">
    <property type="entry name" value="SHOCT"/>
    <property type="match status" value="1"/>
</dbReference>
<evidence type="ECO:0000259" key="2">
    <source>
        <dbReference type="Pfam" id="PF09851"/>
    </source>
</evidence>
<keyword evidence="1" id="KW-1133">Transmembrane helix</keyword>
<dbReference type="RefSeq" id="WP_344151012.1">
    <property type="nucleotide sequence ID" value="NZ_BAAAQR010000005.1"/>
</dbReference>
<keyword evidence="1" id="KW-0472">Membrane</keyword>
<proteinExistence type="predicted"/>
<dbReference type="Proteomes" id="UP001501771">
    <property type="component" value="Unassembled WGS sequence"/>
</dbReference>
<feature type="transmembrane region" description="Helical" evidence="1">
    <location>
        <begin position="12"/>
        <end position="36"/>
    </location>
</feature>
<dbReference type="InterPro" id="IPR018649">
    <property type="entry name" value="SHOCT"/>
</dbReference>
<protein>
    <submittedName>
        <fullName evidence="3">SHOCT domain-containing protein</fullName>
    </submittedName>
</protein>
<accession>A0ABP5LHR4</accession>
<gene>
    <name evidence="3" type="ORF">GCM10009844_20320</name>
</gene>
<keyword evidence="4" id="KW-1185">Reference proteome</keyword>
<name>A0ABP5LHR4_9ACTN</name>
<organism evidence="3 4">
    <name type="scientific">Nocardioides koreensis</name>
    <dbReference type="NCBI Taxonomy" id="433651"/>
    <lineage>
        <taxon>Bacteria</taxon>
        <taxon>Bacillati</taxon>
        <taxon>Actinomycetota</taxon>
        <taxon>Actinomycetes</taxon>
        <taxon>Propionibacteriales</taxon>
        <taxon>Nocardioidaceae</taxon>
        <taxon>Nocardioides</taxon>
    </lineage>
</organism>
<comment type="caution">
    <text evidence="3">The sequence shown here is derived from an EMBL/GenBank/DDBJ whole genome shotgun (WGS) entry which is preliminary data.</text>
</comment>
<evidence type="ECO:0000313" key="3">
    <source>
        <dbReference type="EMBL" id="GAA2145509.1"/>
    </source>
</evidence>
<reference evidence="4" key="1">
    <citation type="journal article" date="2019" name="Int. J. Syst. Evol. Microbiol.">
        <title>The Global Catalogue of Microorganisms (GCM) 10K type strain sequencing project: providing services to taxonomists for standard genome sequencing and annotation.</title>
        <authorList>
            <consortium name="The Broad Institute Genomics Platform"/>
            <consortium name="The Broad Institute Genome Sequencing Center for Infectious Disease"/>
            <person name="Wu L."/>
            <person name="Ma J."/>
        </authorList>
    </citation>
    <scope>NUCLEOTIDE SEQUENCE [LARGE SCALE GENOMIC DNA]</scope>
    <source>
        <strain evidence="4">JCM 16022</strain>
    </source>
</reference>
<dbReference type="EMBL" id="BAAAQR010000005">
    <property type="protein sequence ID" value="GAA2145509.1"/>
    <property type="molecule type" value="Genomic_DNA"/>
</dbReference>
<evidence type="ECO:0000256" key="1">
    <source>
        <dbReference type="SAM" id="Phobius"/>
    </source>
</evidence>
<feature type="domain" description="SHOCT" evidence="2">
    <location>
        <begin position="55"/>
        <end position="80"/>
    </location>
</feature>
<evidence type="ECO:0000313" key="4">
    <source>
        <dbReference type="Proteomes" id="UP001501771"/>
    </source>
</evidence>